<dbReference type="PATRIC" id="fig|52133.19.peg.692"/>
<dbReference type="RefSeq" id="WP_061523989.1">
    <property type="nucleotide sequence ID" value="NZ_JRHX01000030.1"/>
</dbReference>
<dbReference type="SUPFAM" id="SSF54285">
    <property type="entry name" value="MoaD/ThiS"/>
    <property type="match status" value="1"/>
</dbReference>
<dbReference type="Pfam" id="PF02597">
    <property type="entry name" value="ThiS"/>
    <property type="match status" value="1"/>
</dbReference>
<dbReference type="InterPro" id="IPR016155">
    <property type="entry name" value="Mopterin_synth/thiamin_S_b"/>
</dbReference>
<reference evidence="1 2" key="1">
    <citation type="journal article" date="2016" name="Sci. Rep.">
        <title>Genomic and phenotypic characterization of the species Acinetobacter venetianus.</title>
        <authorList>
            <person name="Fondi M."/>
            <person name="Maida I."/>
            <person name="Perrin E."/>
            <person name="Orlandini V."/>
            <person name="La Torre L."/>
            <person name="Bosi E."/>
            <person name="Negroni A."/>
            <person name="Zanaroli G."/>
            <person name="Fava F."/>
            <person name="Decorosi F."/>
            <person name="Giovannetti L."/>
            <person name="Viti C."/>
            <person name="Vaneechoutte M."/>
            <person name="Dijkshoorn L."/>
            <person name="Fani R."/>
        </authorList>
    </citation>
    <scope>NUCLEOTIDE SEQUENCE [LARGE SCALE GENOMIC DNA]</scope>
    <source>
        <strain evidence="1 2">LUH13518</strain>
    </source>
</reference>
<gene>
    <name evidence="1" type="ORF">AVENLUH13518_00671</name>
</gene>
<dbReference type="InterPro" id="IPR012675">
    <property type="entry name" value="Beta-grasp_dom_sf"/>
</dbReference>
<dbReference type="CDD" id="cd00565">
    <property type="entry name" value="Ubl_ThiS"/>
    <property type="match status" value="1"/>
</dbReference>
<organism evidence="1 2">
    <name type="scientific">Acinetobacter venetianus</name>
    <dbReference type="NCBI Taxonomy" id="52133"/>
    <lineage>
        <taxon>Bacteria</taxon>
        <taxon>Pseudomonadati</taxon>
        <taxon>Pseudomonadota</taxon>
        <taxon>Gammaproteobacteria</taxon>
        <taxon>Moraxellales</taxon>
        <taxon>Moraxellaceae</taxon>
        <taxon>Acinetobacter</taxon>
    </lineage>
</organism>
<dbReference type="Proteomes" id="UP000075544">
    <property type="component" value="Unassembled WGS sequence"/>
</dbReference>
<name>A0A150HXW6_9GAMM</name>
<dbReference type="Gene3D" id="3.10.20.30">
    <property type="match status" value="1"/>
</dbReference>
<evidence type="ECO:0000313" key="2">
    <source>
        <dbReference type="Proteomes" id="UP000075544"/>
    </source>
</evidence>
<dbReference type="AlphaFoldDB" id="A0A150HXW6"/>
<dbReference type="EMBL" id="JRHX01000030">
    <property type="protein sequence ID" value="KXZ72060.1"/>
    <property type="molecule type" value="Genomic_DNA"/>
</dbReference>
<dbReference type="InterPro" id="IPR010035">
    <property type="entry name" value="Thi_S"/>
</dbReference>
<accession>A0A150HXW6</accession>
<protein>
    <submittedName>
        <fullName evidence="1">Bifunctional sulfur carrier protein/thiazole synthase protein</fullName>
    </submittedName>
</protein>
<dbReference type="PANTHER" id="PTHR34472">
    <property type="entry name" value="SULFUR CARRIER PROTEIN THIS"/>
    <property type="match status" value="1"/>
</dbReference>
<sequence length="66" mass="7401">MKHIFINGEAKQTVCLNISQLIEELNMVGKRFAIERNQIIIPKSKLTETLIADQDRIEIIHAVGGG</sequence>
<dbReference type="InterPro" id="IPR003749">
    <property type="entry name" value="ThiS/MoaD-like"/>
</dbReference>
<dbReference type="NCBIfam" id="TIGR01683">
    <property type="entry name" value="thiS"/>
    <property type="match status" value="1"/>
</dbReference>
<comment type="caution">
    <text evidence="1">The sequence shown here is derived from an EMBL/GenBank/DDBJ whole genome shotgun (WGS) entry which is preliminary data.</text>
</comment>
<proteinExistence type="predicted"/>
<evidence type="ECO:0000313" key="1">
    <source>
        <dbReference type="EMBL" id="KXZ72060.1"/>
    </source>
</evidence>
<dbReference type="PANTHER" id="PTHR34472:SF1">
    <property type="entry name" value="SULFUR CARRIER PROTEIN THIS"/>
    <property type="match status" value="1"/>
</dbReference>